<proteinExistence type="predicted"/>
<dbReference type="AlphaFoldDB" id="A0A9D4R0C0"/>
<gene>
    <name evidence="2" type="ORF">DPMN_091822</name>
</gene>
<comment type="caution">
    <text evidence="2">The sequence shown here is derived from an EMBL/GenBank/DDBJ whole genome shotgun (WGS) entry which is preliminary data.</text>
</comment>
<keyword evidence="3" id="KW-1185">Reference proteome</keyword>
<sequence length="100" mass="10813">MTSSSVGREQDYTCADGMAGSIPGPDTKLVNKAKNSLPVTLPPPGNSHVITATSTSTVSQSSWISKKMADFKKLLQSAPIPHRALDRGFKREQHLVLEHQ</sequence>
<dbReference type="EMBL" id="JAIWYP010000003">
    <property type="protein sequence ID" value="KAH3849422.1"/>
    <property type="molecule type" value="Genomic_DNA"/>
</dbReference>
<dbReference type="Proteomes" id="UP000828390">
    <property type="component" value="Unassembled WGS sequence"/>
</dbReference>
<reference evidence="2" key="1">
    <citation type="journal article" date="2019" name="bioRxiv">
        <title>The Genome of the Zebra Mussel, Dreissena polymorpha: A Resource for Invasive Species Research.</title>
        <authorList>
            <person name="McCartney M.A."/>
            <person name="Auch B."/>
            <person name="Kono T."/>
            <person name="Mallez S."/>
            <person name="Zhang Y."/>
            <person name="Obille A."/>
            <person name="Becker A."/>
            <person name="Abrahante J.E."/>
            <person name="Garbe J."/>
            <person name="Badalamenti J.P."/>
            <person name="Herman A."/>
            <person name="Mangelson H."/>
            <person name="Liachko I."/>
            <person name="Sullivan S."/>
            <person name="Sone E.D."/>
            <person name="Koren S."/>
            <person name="Silverstein K.A.T."/>
            <person name="Beckman K.B."/>
            <person name="Gohl D.M."/>
        </authorList>
    </citation>
    <scope>NUCLEOTIDE SEQUENCE</scope>
    <source>
        <strain evidence="2">Duluth1</strain>
        <tissue evidence="2">Whole animal</tissue>
    </source>
</reference>
<evidence type="ECO:0000313" key="3">
    <source>
        <dbReference type="Proteomes" id="UP000828390"/>
    </source>
</evidence>
<reference evidence="2" key="2">
    <citation type="submission" date="2020-11" db="EMBL/GenBank/DDBJ databases">
        <authorList>
            <person name="McCartney M.A."/>
            <person name="Auch B."/>
            <person name="Kono T."/>
            <person name="Mallez S."/>
            <person name="Becker A."/>
            <person name="Gohl D.M."/>
            <person name="Silverstein K.A.T."/>
            <person name="Koren S."/>
            <person name="Bechman K.B."/>
            <person name="Herman A."/>
            <person name="Abrahante J.E."/>
            <person name="Garbe J."/>
        </authorList>
    </citation>
    <scope>NUCLEOTIDE SEQUENCE</scope>
    <source>
        <strain evidence="2">Duluth1</strain>
        <tissue evidence="2">Whole animal</tissue>
    </source>
</reference>
<evidence type="ECO:0000256" key="1">
    <source>
        <dbReference type="SAM" id="MobiDB-lite"/>
    </source>
</evidence>
<organism evidence="2 3">
    <name type="scientific">Dreissena polymorpha</name>
    <name type="common">Zebra mussel</name>
    <name type="synonym">Mytilus polymorpha</name>
    <dbReference type="NCBI Taxonomy" id="45954"/>
    <lineage>
        <taxon>Eukaryota</taxon>
        <taxon>Metazoa</taxon>
        <taxon>Spiralia</taxon>
        <taxon>Lophotrochozoa</taxon>
        <taxon>Mollusca</taxon>
        <taxon>Bivalvia</taxon>
        <taxon>Autobranchia</taxon>
        <taxon>Heteroconchia</taxon>
        <taxon>Euheterodonta</taxon>
        <taxon>Imparidentia</taxon>
        <taxon>Neoheterodontei</taxon>
        <taxon>Myida</taxon>
        <taxon>Dreissenoidea</taxon>
        <taxon>Dreissenidae</taxon>
        <taxon>Dreissena</taxon>
    </lineage>
</organism>
<evidence type="ECO:0000313" key="2">
    <source>
        <dbReference type="EMBL" id="KAH3849422.1"/>
    </source>
</evidence>
<protein>
    <submittedName>
        <fullName evidence="2">Uncharacterized protein</fullName>
    </submittedName>
</protein>
<feature type="region of interest" description="Disordered" evidence="1">
    <location>
        <begin position="1"/>
        <end position="54"/>
    </location>
</feature>
<name>A0A9D4R0C0_DREPO</name>
<accession>A0A9D4R0C0</accession>